<protein>
    <recommendedName>
        <fullName evidence="3">Transposase</fullName>
    </recommendedName>
</protein>
<gene>
    <name evidence="1" type="ORF">ACFOFO_01915</name>
</gene>
<dbReference type="EMBL" id="JBHRTP010000005">
    <property type="protein sequence ID" value="MFC3106728.1"/>
    <property type="molecule type" value="Genomic_DNA"/>
</dbReference>
<dbReference type="RefSeq" id="WP_390329123.1">
    <property type="nucleotide sequence ID" value="NZ_JBHRTP010000005.1"/>
</dbReference>
<evidence type="ECO:0008006" key="3">
    <source>
        <dbReference type="Google" id="ProtNLM"/>
    </source>
</evidence>
<keyword evidence="2" id="KW-1185">Reference proteome</keyword>
<organism evidence="1 2">
    <name type="scientific">Undibacterium arcticum</name>
    <dbReference type="NCBI Taxonomy" id="1762892"/>
    <lineage>
        <taxon>Bacteria</taxon>
        <taxon>Pseudomonadati</taxon>
        <taxon>Pseudomonadota</taxon>
        <taxon>Betaproteobacteria</taxon>
        <taxon>Burkholderiales</taxon>
        <taxon>Oxalobacteraceae</taxon>
        <taxon>Undibacterium</taxon>
    </lineage>
</organism>
<sequence length="114" mass="13047">MRLLARPNPEVVALMHRRKFCAAEKYRILNLADNCTSPGDIGAPLRREGISSPHLARWRRHRKNIRTGHGGRAKARRYPAKRAGQTYGVEYGPQDFFTRWQGCGLLSWSMSNNL</sequence>
<evidence type="ECO:0000313" key="1">
    <source>
        <dbReference type="EMBL" id="MFC3106728.1"/>
    </source>
</evidence>
<name>A0ABV7EVD1_9BURK</name>
<evidence type="ECO:0000313" key="2">
    <source>
        <dbReference type="Proteomes" id="UP001595530"/>
    </source>
</evidence>
<dbReference type="Proteomes" id="UP001595530">
    <property type="component" value="Unassembled WGS sequence"/>
</dbReference>
<comment type="caution">
    <text evidence="1">The sequence shown here is derived from an EMBL/GenBank/DDBJ whole genome shotgun (WGS) entry which is preliminary data.</text>
</comment>
<accession>A0ABV7EVD1</accession>
<proteinExistence type="predicted"/>
<reference evidence="2" key="1">
    <citation type="journal article" date="2019" name="Int. J. Syst. Evol. Microbiol.">
        <title>The Global Catalogue of Microorganisms (GCM) 10K type strain sequencing project: providing services to taxonomists for standard genome sequencing and annotation.</title>
        <authorList>
            <consortium name="The Broad Institute Genomics Platform"/>
            <consortium name="The Broad Institute Genome Sequencing Center for Infectious Disease"/>
            <person name="Wu L."/>
            <person name="Ma J."/>
        </authorList>
    </citation>
    <scope>NUCLEOTIDE SEQUENCE [LARGE SCALE GENOMIC DNA]</scope>
    <source>
        <strain evidence="2">KCTC 42986</strain>
    </source>
</reference>